<gene>
    <name evidence="1" type="ORF">FMOSSE_LOCUS10403</name>
</gene>
<dbReference type="Proteomes" id="UP000789375">
    <property type="component" value="Unassembled WGS sequence"/>
</dbReference>
<dbReference type="SUPFAM" id="SSF56112">
    <property type="entry name" value="Protein kinase-like (PK-like)"/>
    <property type="match status" value="1"/>
</dbReference>
<dbReference type="AlphaFoldDB" id="A0A9N9GVE6"/>
<evidence type="ECO:0000313" key="1">
    <source>
        <dbReference type="EMBL" id="CAG8629340.1"/>
    </source>
</evidence>
<organism evidence="1 2">
    <name type="scientific">Funneliformis mosseae</name>
    <name type="common">Endomycorrhizal fungus</name>
    <name type="synonym">Glomus mosseae</name>
    <dbReference type="NCBI Taxonomy" id="27381"/>
    <lineage>
        <taxon>Eukaryota</taxon>
        <taxon>Fungi</taxon>
        <taxon>Fungi incertae sedis</taxon>
        <taxon>Mucoromycota</taxon>
        <taxon>Glomeromycotina</taxon>
        <taxon>Glomeromycetes</taxon>
        <taxon>Glomerales</taxon>
        <taxon>Glomeraceae</taxon>
        <taxon>Funneliformis</taxon>
    </lineage>
</organism>
<proteinExistence type="predicted"/>
<dbReference type="EMBL" id="CAJVPP010003438">
    <property type="protein sequence ID" value="CAG8629340.1"/>
    <property type="molecule type" value="Genomic_DNA"/>
</dbReference>
<protein>
    <submittedName>
        <fullName evidence="1">16538_t:CDS:1</fullName>
    </submittedName>
</protein>
<comment type="caution">
    <text evidence="1">The sequence shown here is derived from an EMBL/GenBank/DDBJ whole genome shotgun (WGS) entry which is preliminary data.</text>
</comment>
<accession>A0A9N9GVE6</accession>
<dbReference type="InterPro" id="IPR011009">
    <property type="entry name" value="Kinase-like_dom_sf"/>
</dbReference>
<evidence type="ECO:0000313" key="2">
    <source>
        <dbReference type="Proteomes" id="UP000789375"/>
    </source>
</evidence>
<name>A0A9N9GVE6_FUNMO</name>
<reference evidence="1" key="1">
    <citation type="submission" date="2021-06" db="EMBL/GenBank/DDBJ databases">
        <authorList>
            <person name="Kallberg Y."/>
            <person name="Tangrot J."/>
            <person name="Rosling A."/>
        </authorList>
    </citation>
    <scope>NUCLEOTIDE SEQUENCE</scope>
    <source>
        <strain evidence="1">87-6 pot B 2015</strain>
    </source>
</reference>
<sequence>MKALQNITDIKEIGEGGFAKVYSATWIDGKSKFRKIDDGSWNISDPFPVKVALKKFKAHWDFCKVSPFTLKYYGITKDPEIGIRNRH</sequence>
<keyword evidence="2" id="KW-1185">Reference proteome</keyword>